<dbReference type="Gene3D" id="3.30.450.20">
    <property type="entry name" value="PAS domain"/>
    <property type="match status" value="2"/>
</dbReference>
<comment type="caution">
    <text evidence="1">The sequence shown here is derived from an EMBL/GenBank/DDBJ whole genome shotgun (WGS) entry which is preliminary data.</text>
</comment>
<evidence type="ECO:0000313" key="2">
    <source>
        <dbReference type="Proteomes" id="UP000477386"/>
    </source>
</evidence>
<dbReference type="RefSeq" id="WP_164043699.1">
    <property type="nucleotide sequence ID" value="NZ_JAAGNZ010000004.1"/>
</dbReference>
<dbReference type="Proteomes" id="UP000477386">
    <property type="component" value="Unassembled WGS sequence"/>
</dbReference>
<sequence>MSTWALDRAHWLTRRLWSGGYVVLMVLVLGGFGPAQAQTGTTVAGGNGQGPAVNQLNFPSGIFVDGVGTVYVADTGNDVNSQEAVGKAAQEVFPSLEPGWVDTYQQSLDSGQTIRVEQFVPGLDRWFEVTAFFDGNDQFVAHYEDITARRQTQKSQQHSTRLQLALDVAQLGTQRWNLLTNEGYLDSRGAELIGKATGYQPNVAQAQIASIHPDQSVHHIRSRFYVVADLTGRPVKLMRTNLDVTAEYELTTALRQSQEKQAFC</sequence>
<dbReference type="AlphaFoldDB" id="A0A6M0IR11"/>
<evidence type="ECO:0008006" key="3">
    <source>
        <dbReference type="Google" id="ProtNLM"/>
    </source>
</evidence>
<evidence type="ECO:0000313" key="1">
    <source>
        <dbReference type="EMBL" id="NEU70392.1"/>
    </source>
</evidence>
<proteinExistence type="predicted"/>
<dbReference type="InterPro" id="IPR011042">
    <property type="entry name" value="6-blade_b-propeller_TolB-like"/>
</dbReference>
<name>A0A6M0IR11_9BACT</name>
<accession>A0A6M0IR11</accession>
<dbReference type="Gene3D" id="2.120.10.30">
    <property type="entry name" value="TolB, C-terminal domain"/>
    <property type="match status" value="1"/>
</dbReference>
<gene>
    <name evidence="1" type="ORF">GK091_26200</name>
</gene>
<dbReference type="EMBL" id="JAAGNZ010000004">
    <property type="protein sequence ID" value="NEU70392.1"/>
    <property type="molecule type" value="Genomic_DNA"/>
</dbReference>
<reference evidence="1 2" key="1">
    <citation type="submission" date="2020-02" db="EMBL/GenBank/DDBJ databases">
        <title>Draft genome sequence of two Spirosoma agri KCTC 52727 and Spirosoma terrae KCTC 52035.</title>
        <authorList>
            <person name="Rojas J."/>
            <person name="Ambika Manirajan B."/>
            <person name="Ratering S."/>
            <person name="Suarez C."/>
            <person name="Schnell S."/>
        </authorList>
    </citation>
    <scope>NUCLEOTIDE SEQUENCE [LARGE SCALE GENOMIC DNA]</scope>
    <source>
        <strain evidence="1 2">KCTC 52727</strain>
    </source>
</reference>
<keyword evidence="2" id="KW-1185">Reference proteome</keyword>
<protein>
    <recommendedName>
        <fullName evidence="3">PAS domain-containing protein</fullName>
    </recommendedName>
</protein>
<organism evidence="1 2">
    <name type="scientific">Spirosoma agri</name>
    <dbReference type="NCBI Taxonomy" id="1987381"/>
    <lineage>
        <taxon>Bacteria</taxon>
        <taxon>Pseudomonadati</taxon>
        <taxon>Bacteroidota</taxon>
        <taxon>Cytophagia</taxon>
        <taxon>Cytophagales</taxon>
        <taxon>Cytophagaceae</taxon>
        <taxon>Spirosoma</taxon>
    </lineage>
</organism>